<dbReference type="Pfam" id="PF04134">
    <property type="entry name" value="DCC1-like"/>
    <property type="match status" value="1"/>
</dbReference>
<dbReference type="RefSeq" id="WP_377908405.1">
    <property type="nucleotide sequence ID" value="NZ_JBHSGK010000003.1"/>
</dbReference>
<dbReference type="PANTHER" id="PTHR33639:SF2">
    <property type="entry name" value="DUF393 DOMAIN-CONTAINING PROTEIN"/>
    <property type="match status" value="1"/>
</dbReference>
<proteinExistence type="predicted"/>
<dbReference type="Proteomes" id="UP001595896">
    <property type="component" value="Unassembled WGS sequence"/>
</dbReference>
<evidence type="ECO:0000313" key="1">
    <source>
        <dbReference type="EMBL" id="MFC4735768.1"/>
    </source>
</evidence>
<dbReference type="InterPro" id="IPR052927">
    <property type="entry name" value="DCC_oxidoreductase"/>
</dbReference>
<gene>
    <name evidence="1" type="ORF">ACFO4L_04135</name>
</gene>
<accession>A0ABV9NR33</accession>
<dbReference type="PANTHER" id="PTHR33639">
    <property type="entry name" value="THIOL-DISULFIDE OXIDOREDUCTASE DCC"/>
    <property type="match status" value="1"/>
</dbReference>
<name>A0ABV9NR33_9BACI</name>
<keyword evidence="2" id="KW-1185">Reference proteome</keyword>
<comment type="caution">
    <text evidence="1">The sequence shown here is derived from an EMBL/GenBank/DDBJ whole genome shotgun (WGS) entry which is preliminary data.</text>
</comment>
<evidence type="ECO:0000313" key="2">
    <source>
        <dbReference type="Proteomes" id="UP001595896"/>
    </source>
</evidence>
<dbReference type="EMBL" id="JBHSGK010000003">
    <property type="protein sequence ID" value="MFC4735768.1"/>
    <property type="molecule type" value="Genomic_DNA"/>
</dbReference>
<sequence>MRHLLLYDGECSLCDGAVTVILNHNAKETIYFVSLQSDKAKQLHKEFEIDSEVDSIVFIRSDGRVFYKASAAAEVCRQLHGIYTFGRILPFLPFSDRLYDWIARNRYRIFGKKESCPLPSAEVKARFINY</sequence>
<organism evidence="1 2">
    <name type="scientific">Bacillus daqingensis</name>
    <dbReference type="NCBI Taxonomy" id="872396"/>
    <lineage>
        <taxon>Bacteria</taxon>
        <taxon>Bacillati</taxon>
        <taxon>Bacillota</taxon>
        <taxon>Bacilli</taxon>
        <taxon>Bacillales</taxon>
        <taxon>Bacillaceae</taxon>
        <taxon>Bacillus</taxon>
    </lineage>
</organism>
<dbReference type="InterPro" id="IPR007263">
    <property type="entry name" value="DCC1-like"/>
</dbReference>
<protein>
    <submittedName>
        <fullName evidence="1">Thiol-disulfide oxidoreductase DCC family protein</fullName>
    </submittedName>
</protein>
<reference evidence="2" key="1">
    <citation type="journal article" date="2019" name="Int. J. Syst. Evol. Microbiol.">
        <title>The Global Catalogue of Microorganisms (GCM) 10K type strain sequencing project: providing services to taxonomists for standard genome sequencing and annotation.</title>
        <authorList>
            <consortium name="The Broad Institute Genomics Platform"/>
            <consortium name="The Broad Institute Genome Sequencing Center for Infectious Disease"/>
            <person name="Wu L."/>
            <person name="Ma J."/>
        </authorList>
    </citation>
    <scope>NUCLEOTIDE SEQUENCE [LARGE SCALE GENOMIC DNA]</scope>
    <source>
        <strain evidence="2">JCM 12165</strain>
    </source>
</reference>